<gene>
    <name evidence="12" type="primary">KIF14</name>
    <name evidence="12" type="ORF">T11_11419</name>
</gene>
<dbReference type="InterPro" id="IPR009003">
    <property type="entry name" value="Peptidase_S1_PA"/>
</dbReference>
<dbReference type="SUPFAM" id="SSF49879">
    <property type="entry name" value="SMAD/FHA domain"/>
    <property type="match status" value="1"/>
</dbReference>
<dbReference type="PANTHER" id="PTHR47968">
    <property type="entry name" value="CENTROMERE PROTEIN E"/>
    <property type="match status" value="1"/>
</dbReference>
<dbReference type="Gene3D" id="3.40.850.10">
    <property type="entry name" value="Kinesin motor domain"/>
    <property type="match status" value="1"/>
</dbReference>
<dbReference type="Gene3D" id="2.40.10.10">
    <property type="entry name" value="Trypsin-like serine proteases"/>
    <property type="match status" value="7"/>
</dbReference>
<dbReference type="STRING" id="268475.A0A0V1I5H0"/>
<dbReference type="Pfam" id="PF00089">
    <property type="entry name" value="Trypsin"/>
    <property type="match status" value="3"/>
</dbReference>
<dbReference type="PROSITE" id="PS50067">
    <property type="entry name" value="KINESIN_MOTOR_2"/>
    <property type="match status" value="1"/>
</dbReference>
<evidence type="ECO:0000256" key="7">
    <source>
        <dbReference type="ARBA" id="ARBA00023212"/>
    </source>
</evidence>
<comment type="caution">
    <text evidence="12">The sequence shown here is derived from an EMBL/GenBank/DDBJ whole genome shotgun (WGS) entry which is preliminary data.</text>
</comment>
<feature type="region of interest" description="Disordered" evidence="9">
    <location>
        <begin position="797"/>
        <end position="839"/>
    </location>
</feature>
<dbReference type="GO" id="GO:0008017">
    <property type="term" value="F:microtubule binding"/>
    <property type="evidence" value="ECO:0007669"/>
    <property type="project" value="InterPro"/>
</dbReference>
<keyword evidence="7" id="KW-0206">Cytoskeleton</keyword>
<feature type="domain" description="Kinesin motor" evidence="10">
    <location>
        <begin position="106"/>
        <end position="424"/>
    </location>
</feature>
<evidence type="ECO:0000259" key="11">
    <source>
        <dbReference type="PROSITE" id="PS50240"/>
    </source>
</evidence>
<dbReference type="Gene3D" id="2.60.200.20">
    <property type="match status" value="1"/>
</dbReference>
<sequence>LSIESAENSFCLIKRILMEKSHRFFPPLSTPDLPKKFFSNPFSEGREKVINASKNGKPESLSSYEKALTKNAEFIDDSCSLSITDEVGSLQNNNGSIEDNLENRSKICVAIRVRPVLETDPDKMPYCSRVVHVNQKLSSIRIMKGKVGQEFKFSHCFDSHSQQEDIFNELSEPLITQLLRGINCTLMAYGQTGSGKTYSMMGSSSKPGIIPRICEKLKIRLCENEPKISSKLKISYYEIYNEKIYDLLADGDKACSLKVREDPKTGAFVDGLRAIEVDKNADILHLIAVGNKRRMMAATRNNNHSSRSHVILSLKLVQNDSSDKILYSSLNLVDLAGSESGATSERLDETSSINKSLHCLGRVIQQLRDGSAHISYRDSVLTRLLKESLGGNALTTLLATITPLHAHIEQTLNTLRYANFAREVINYVQINEASTLNEKQLVTAMLQSKLEYEHKIKELYMLLRMYKNNAIGQLNCDFESVSDTTAISEKTLTGDSITSLNTLTADSELDVEVLDSPYLLWLSSESDLNFSAISLPLKLGSNKIGCDSAADIVVEGTMLSGVECTVFRSVEDVIHVVPENGKELYVNGKQVTTLTMLNYGDRLCLAGEHFLKLCSMNTVPKLNPGELQDAKLEFLMSQNQRLILQLANAAAPDDVREELKETDINNTPSKANFATQTDSVENFQMVNKPLKFDFSHLLNHNLNALLDLELFVREANYLCKCWNVPYSYTVQCDPGFESEIPTLTVVMHNDIMKTDVDLSADYFNENWLILRSLQQSKKRNKFNDQIAKMFYQAKSDESAQQQHQMPDPHTQSQSETVMWEQSSENGTSESASILSEPSEQNKIVASETWDSFAERNSKNCTNSKTILDWFLLSARNFHGLLVNLLKNNENEGCYLSKRKKGQLLVGFQNLHIYGQVMAEMPNSFPESAFLIGQLDKAMNNCFAALLTFIQVIKNDEFVTNDKVNSVIRMLLKVFETVGCLCFVLPTVGASHTFKGDCSNCKLSESLYGALFKGLYNGFKKMAAVVGNMIDSENSHIQKGQRETLRRMCLFNAIEKLRRVLKECKRNSECTNQAICNSTFRIIRPMMHSVSSAAGFSDPAFRAEAVFNLEQLTVDLESIISESMKQTCWNVLQSIYPYLSDLHSESNNDFIFKSYKLYFRLLLIFGICCPVELFSCGDRLTLDDVTSFMIVFYEESIEGLFLDCMGVLIPSRNSTTHTDIAITSRYCLQSENFENANVMTYESFNQGYGIGTMNKISQIYLPNKNGTNRKKIQAEPNIAVIKLQMPIAFTDKVQPICLPEVNEMITDEHRCFFYRFGRIGNTVSYFVPLGMKLLSHEYCKSMIGSTRLDNSTQLCCEERSLAQILHAEYMYNMIPDGSSLICRKGGLFYLLGIQDWIRFPKPSDYTRPITDSSNCGRRGLPGDVLAYTVVFFGETGGRMFVDCIATLVPSLNSSFSDTVVTSRYCVLFNFLENTKIAPAYLFNQNNYIETSNRVRRILFLNSAGTNRSRRQPPPNISIIKMRLPILINFDIQPVCLPEEYDYPTNEQQCIYYRFFYVGGTTLFSPVSMKQITDEHCKSIIGNSRKDSVSQMCFEEKGPDALFNEEFVESLFCGYGNNIDDIGSYTVIFYGETSEGFFIDCTGMLIPSLNSNETHTDTVITTRYCLQSENHNNINVLPMTLFQQMGPHGNNKILRVYFPNKKGTGRSKRQPQPNIAIVKLRNSYSISSTSLPICLPEQNEVLSPSNNNCTFYRFGWFDSVVAFLPLKMNILSHKQCKSTIGNVEIDSSSQICCEEQSNDTRLDTDYHKDMIPDGFPLICLKNETAYLYGVQDWLWTKKAGENYKPVNSLAFCGLEFDIGWSDSYLVLFYGRTQEGIFLDCVGSIVPSNANYSHSDIIITSRNCINPNEVNSTIVLPFLSYNHDNYTDGYKIHRVIFLTHNSSSGRVRKQNIALVKLRSAIAFGPSVSPLCLPNEGDFLTEDSECSFFEIHKVTSDIILFSFSMKILSIAECNNFLERYSYQGNEKICAKEAYESAQGLSLVTEAYMIDEGTPLICTVENTHYLFGIKDWMKIFKPDKHLPPLIVAAECGRSHGAVNVGSYITVFYTSTTDGFFVDCVGIIVSSNNSASSSKFVLTSRYCLEPEEPCKTNVLPLNYFKYQYFLEGAEIENVWFPKTEAVIKRGLNLAPKNFAVVKLNADLYFNSKVSPICLPNQNEKPQVSSLCYYYQFYNGTDISYVPIRMSVLSDVLCQSMIGIRLFDPKTQICCEETQNQWNLQAVSVECGNQFYLEDSRYFMVVFYGRTNEGVFFDCIGAIVESGINSTHSDLIITSKYCVNLEDIKKTFVIPVGLYPPNDTTESYKIHRILLPLKNDRKSHKNLAVVKLLTPIEFDYLTLPICLPERNETFDYSYDCYYFEFYAFPNEMYVTSIEMIVLPKEYCNSVVGQTVLFDNTQLCAVQKSLSDTVDNEDPTLIEEGLPFICIKNYRQYLYAIRDWIKVFKPEKNLLPVVILTETSNIVDLIQHANVLHGNITYLHGADIMNVISELCGQRDPLIDAPTYMAVFYGTTEEGLFKDCVGAFISVEHNATSSDLVITTKYCMQQENNLLTKVLPMNYFNEYYFSYGLSISRILFPPSSAQDKNKTSPNIAIVELESRVHFDGKVAPLCLPQLNEPYPENSTCHYFKFFIEKDFLISFLSIRTSLCPMELCTGLVGNLVVHPNTQICCNEYYHSPSYESLIEKADNATAIPDGSLLICQKNMQYYLYGIQDWIKIFKKESGFRPEATFMCGQTAANDDGTPHYVVFYAVTEEGKFHDCMGVIADSDSNFTHSDTIITSRYCLAEADISATKVSPLSKYLEENFSDGYKISKILIHEKSNTNSNSKSYIPNIAIIKLNQPISYAENISPMCFPNKSDTLNESSTCEIAEIYIGVAIANLFTWSDEDVLTEGSALVCNIQGRRYLYGVRDFVKEFIKEPYKLPVIVVTFIPPLMDFIKENM</sequence>
<dbReference type="PROSITE" id="PS00411">
    <property type="entry name" value="KINESIN_MOTOR_1"/>
    <property type="match status" value="1"/>
</dbReference>
<keyword evidence="5" id="KW-0175">Coiled coil</keyword>
<feature type="compositionally biased region" description="Polar residues" evidence="9">
    <location>
        <begin position="798"/>
        <end position="839"/>
    </location>
</feature>
<accession>A0A0V1I5H0</accession>
<keyword evidence="3 8" id="KW-0547">Nucleotide-binding</keyword>
<keyword evidence="7" id="KW-0963">Cytoplasm</keyword>
<keyword evidence="6 8" id="KW-0505">Motor protein</keyword>
<feature type="domain" description="Peptidase S1" evidence="11">
    <location>
        <begin position="1878"/>
        <end position="2120"/>
    </location>
</feature>
<evidence type="ECO:0000256" key="3">
    <source>
        <dbReference type="ARBA" id="ARBA00022741"/>
    </source>
</evidence>
<dbReference type="InterPro" id="IPR027640">
    <property type="entry name" value="Kinesin-like_fam"/>
</dbReference>
<evidence type="ECO:0000313" key="13">
    <source>
        <dbReference type="Proteomes" id="UP000055024"/>
    </source>
</evidence>
<dbReference type="InterPro" id="IPR001752">
    <property type="entry name" value="Kinesin_motor_dom"/>
</dbReference>
<evidence type="ECO:0000256" key="9">
    <source>
        <dbReference type="SAM" id="MobiDB-lite"/>
    </source>
</evidence>
<comment type="subcellular location">
    <subcellularLocation>
        <location evidence="1">Cytoplasm</location>
        <location evidence="1">Cytoskeleton</location>
    </subcellularLocation>
</comment>
<evidence type="ECO:0000256" key="4">
    <source>
        <dbReference type="ARBA" id="ARBA00022840"/>
    </source>
</evidence>
<dbReference type="SUPFAM" id="SSF52540">
    <property type="entry name" value="P-loop containing nucleoside triphosphate hydrolases"/>
    <property type="match status" value="1"/>
</dbReference>
<evidence type="ECO:0000256" key="6">
    <source>
        <dbReference type="ARBA" id="ARBA00023175"/>
    </source>
</evidence>
<dbReference type="GO" id="GO:0004252">
    <property type="term" value="F:serine-type endopeptidase activity"/>
    <property type="evidence" value="ECO:0007669"/>
    <property type="project" value="InterPro"/>
</dbReference>
<proteinExistence type="inferred from homology"/>
<dbReference type="GO" id="GO:0006508">
    <property type="term" value="P:proteolysis"/>
    <property type="evidence" value="ECO:0007669"/>
    <property type="project" value="InterPro"/>
</dbReference>
<dbReference type="InterPro" id="IPR036961">
    <property type="entry name" value="Kinesin_motor_dom_sf"/>
</dbReference>
<dbReference type="GO" id="GO:0003777">
    <property type="term" value="F:microtubule motor activity"/>
    <property type="evidence" value="ECO:0007669"/>
    <property type="project" value="InterPro"/>
</dbReference>
<dbReference type="SUPFAM" id="SSF50494">
    <property type="entry name" value="Trypsin-like serine proteases"/>
    <property type="match status" value="8"/>
</dbReference>
<dbReference type="OrthoDB" id="3176171at2759"/>
<evidence type="ECO:0000259" key="10">
    <source>
        <dbReference type="PROSITE" id="PS50067"/>
    </source>
</evidence>
<keyword evidence="13" id="KW-1185">Reference proteome</keyword>
<dbReference type="GO" id="GO:0005874">
    <property type="term" value="C:microtubule"/>
    <property type="evidence" value="ECO:0007669"/>
    <property type="project" value="UniProtKB-KW"/>
</dbReference>
<dbReference type="InterPro" id="IPR001254">
    <property type="entry name" value="Trypsin_dom"/>
</dbReference>
<dbReference type="PRINTS" id="PR00380">
    <property type="entry name" value="KINESINHEAVY"/>
</dbReference>
<evidence type="ECO:0000313" key="12">
    <source>
        <dbReference type="EMBL" id="KRZ18038.1"/>
    </source>
</evidence>
<name>A0A0V1I5H0_9BILA</name>
<dbReference type="CDD" id="cd00106">
    <property type="entry name" value="KISc"/>
    <property type="match status" value="1"/>
</dbReference>
<feature type="binding site" evidence="8">
    <location>
        <begin position="190"/>
        <end position="197"/>
    </location>
    <ligand>
        <name>ATP</name>
        <dbReference type="ChEBI" id="CHEBI:30616"/>
    </ligand>
</feature>
<comment type="similarity">
    <text evidence="8">Belongs to the TRAFAC class myosin-kinesin ATPase superfamily. Kinesin family.</text>
</comment>
<dbReference type="InterPro" id="IPR019821">
    <property type="entry name" value="Kinesin_motor_CS"/>
</dbReference>
<dbReference type="PROSITE" id="PS50240">
    <property type="entry name" value="TRYPSIN_DOM"/>
    <property type="match status" value="2"/>
</dbReference>
<dbReference type="SMART" id="SM00129">
    <property type="entry name" value="KISc"/>
    <property type="match status" value="1"/>
</dbReference>
<organism evidence="12 13">
    <name type="scientific">Trichinella zimbabwensis</name>
    <dbReference type="NCBI Taxonomy" id="268475"/>
    <lineage>
        <taxon>Eukaryota</taxon>
        <taxon>Metazoa</taxon>
        <taxon>Ecdysozoa</taxon>
        <taxon>Nematoda</taxon>
        <taxon>Enoplea</taxon>
        <taxon>Dorylaimia</taxon>
        <taxon>Trichinellida</taxon>
        <taxon>Trichinellidae</taxon>
        <taxon>Trichinella</taxon>
    </lineage>
</organism>
<dbReference type="GO" id="GO:0005524">
    <property type="term" value="F:ATP binding"/>
    <property type="evidence" value="ECO:0007669"/>
    <property type="project" value="UniProtKB-UniRule"/>
</dbReference>
<keyword evidence="2" id="KW-0493">Microtubule</keyword>
<dbReference type="GO" id="GO:0007018">
    <property type="term" value="P:microtubule-based movement"/>
    <property type="evidence" value="ECO:0007669"/>
    <property type="project" value="InterPro"/>
</dbReference>
<dbReference type="Proteomes" id="UP000055024">
    <property type="component" value="Unassembled WGS sequence"/>
</dbReference>
<dbReference type="InterPro" id="IPR043504">
    <property type="entry name" value="Peptidase_S1_PA_chymotrypsin"/>
</dbReference>
<evidence type="ECO:0000256" key="5">
    <source>
        <dbReference type="ARBA" id="ARBA00023054"/>
    </source>
</evidence>
<dbReference type="Pfam" id="PF00225">
    <property type="entry name" value="Kinesin"/>
    <property type="match status" value="1"/>
</dbReference>
<feature type="domain" description="Peptidase S1" evidence="11">
    <location>
        <begin position="1118"/>
        <end position="1448"/>
    </location>
</feature>
<dbReference type="PANTHER" id="PTHR47968:SF36">
    <property type="entry name" value="KINESIN HEAVY CHAIN ISOFORM X1"/>
    <property type="match status" value="1"/>
</dbReference>
<evidence type="ECO:0000256" key="8">
    <source>
        <dbReference type="PROSITE-ProRule" id="PRU00283"/>
    </source>
</evidence>
<dbReference type="InterPro" id="IPR027417">
    <property type="entry name" value="P-loop_NTPase"/>
</dbReference>
<protein>
    <submittedName>
        <fullName evidence="12">Kinesin-like protein KIF14</fullName>
    </submittedName>
</protein>
<dbReference type="InterPro" id="IPR008984">
    <property type="entry name" value="SMAD_FHA_dom_sf"/>
</dbReference>
<feature type="non-terminal residue" evidence="12">
    <location>
        <position position="1"/>
    </location>
</feature>
<reference evidence="12 13" key="1">
    <citation type="submission" date="2015-01" db="EMBL/GenBank/DDBJ databases">
        <title>Evolution of Trichinella species and genotypes.</title>
        <authorList>
            <person name="Korhonen P.K."/>
            <person name="Edoardo P."/>
            <person name="Giuseppe L.R."/>
            <person name="Gasser R.B."/>
        </authorList>
    </citation>
    <scope>NUCLEOTIDE SEQUENCE [LARGE SCALE GENOMIC DNA]</scope>
    <source>
        <strain evidence="12">ISS1029</strain>
    </source>
</reference>
<evidence type="ECO:0000256" key="2">
    <source>
        <dbReference type="ARBA" id="ARBA00022701"/>
    </source>
</evidence>
<keyword evidence="4 8" id="KW-0067">ATP-binding</keyword>
<evidence type="ECO:0000256" key="1">
    <source>
        <dbReference type="ARBA" id="ARBA00004245"/>
    </source>
</evidence>
<dbReference type="EMBL" id="JYDP01000004">
    <property type="protein sequence ID" value="KRZ18038.1"/>
    <property type="molecule type" value="Genomic_DNA"/>
</dbReference>